<comment type="caution">
    <text evidence="2">The sequence shown here is derived from an EMBL/GenBank/DDBJ whole genome shotgun (WGS) entry which is preliminary data.</text>
</comment>
<sequence length="197" mass="22675">MESIDFVSISEWLKTTIPGIVLLGAFGSVAGVALLTLLNKVTRTSYRLVSDAFLNRFFDLFLIYVKAYLSARSNVFQLKNKSKDVELLAYYIKVVSEKRSSTMLAWLSFFIIVLLFVITGTVYIKTLVFFIAIFFVMFHDSICWLVIQALMDNVFHKEELDFAKNTYSDEHVAITELDLLLKERRANEKIKAEQLKT</sequence>
<feature type="transmembrane region" description="Helical" evidence="1">
    <location>
        <begin position="103"/>
        <end position="123"/>
    </location>
</feature>
<reference evidence="2 3" key="1">
    <citation type="journal article" date="2018" name="AMB Express">
        <title>Occurrence and significance of pathogenicity and fitness islands in environmental vibrios.</title>
        <authorList>
            <person name="Klein S."/>
            <person name="Pipes S."/>
            <person name="Lovell C.R."/>
        </authorList>
    </citation>
    <scope>NUCLEOTIDE SEQUENCE [LARGE SCALE GENOMIC DNA]</scope>
    <source>
        <strain evidence="2 3">JBS-8-11-1</strain>
    </source>
</reference>
<dbReference type="EMBL" id="PKPZ01000055">
    <property type="protein sequence ID" value="RPB31615.1"/>
    <property type="molecule type" value="Genomic_DNA"/>
</dbReference>
<feature type="transmembrane region" description="Helical" evidence="1">
    <location>
        <begin position="20"/>
        <end position="38"/>
    </location>
</feature>
<dbReference type="AlphaFoldDB" id="A0AAX1XFU1"/>
<gene>
    <name evidence="2" type="ORF">CYQ91_24350</name>
</gene>
<dbReference type="RefSeq" id="WP_124009231.1">
    <property type="nucleotide sequence ID" value="NZ_JBIHSL010000002.1"/>
</dbReference>
<protein>
    <submittedName>
        <fullName evidence="2">Uncharacterized protein</fullName>
    </submittedName>
</protein>
<accession>A0AAX1XFU1</accession>
<keyword evidence="1" id="KW-0812">Transmembrane</keyword>
<evidence type="ECO:0000313" key="3">
    <source>
        <dbReference type="Proteomes" id="UP000283878"/>
    </source>
</evidence>
<feature type="transmembrane region" description="Helical" evidence="1">
    <location>
        <begin position="129"/>
        <end position="147"/>
    </location>
</feature>
<dbReference type="Proteomes" id="UP000283878">
    <property type="component" value="Unassembled WGS sequence"/>
</dbReference>
<evidence type="ECO:0000313" key="2">
    <source>
        <dbReference type="EMBL" id="RPB31615.1"/>
    </source>
</evidence>
<organism evidence="2 3">
    <name type="scientific">Vibrio diabolicus</name>
    <dbReference type="NCBI Taxonomy" id="50719"/>
    <lineage>
        <taxon>Bacteria</taxon>
        <taxon>Pseudomonadati</taxon>
        <taxon>Pseudomonadota</taxon>
        <taxon>Gammaproteobacteria</taxon>
        <taxon>Vibrionales</taxon>
        <taxon>Vibrionaceae</taxon>
        <taxon>Vibrio</taxon>
        <taxon>Vibrio diabolicus subgroup</taxon>
    </lineage>
</organism>
<name>A0AAX1XFU1_9VIBR</name>
<evidence type="ECO:0000256" key="1">
    <source>
        <dbReference type="SAM" id="Phobius"/>
    </source>
</evidence>
<keyword evidence="1" id="KW-1133">Transmembrane helix</keyword>
<keyword evidence="1" id="KW-0472">Membrane</keyword>
<proteinExistence type="predicted"/>